<organism evidence="15 16">
    <name type="scientific">Peloplasma aerotolerans</name>
    <dbReference type="NCBI Taxonomy" id="3044389"/>
    <lineage>
        <taxon>Bacteria</taxon>
        <taxon>Bacillati</taxon>
        <taxon>Mycoplasmatota</taxon>
        <taxon>Mollicutes</taxon>
        <taxon>Acholeplasmatales</taxon>
        <taxon>Acholeplasmataceae</taxon>
        <taxon>Peloplasma</taxon>
    </lineage>
</organism>
<dbReference type="PROSITE" id="PS51194">
    <property type="entry name" value="HELICASE_CTER"/>
    <property type="match status" value="1"/>
</dbReference>
<dbReference type="Pfam" id="PF00270">
    <property type="entry name" value="DEAD"/>
    <property type="match status" value="1"/>
</dbReference>
<dbReference type="SUPFAM" id="SSF52540">
    <property type="entry name" value="P-loop containing nucleoside triphosphate hydrolases"/>
    <property type="match status" value="1"/>
</dbReference>
<sequence>MKFEDLNIIAPILDAIKNEGYTIPTPIQEQSIPVLLEGRDVLGSAQTGTGKTAAFAVPILQGIYEDKKYSQGPKQIKALVLAPTRELAEQIKDSFRAYGKALGIRSDVVYGGVNQKSQVVSIKKGLDVLIATPGRLLDLMNQGIVDIRHIRYFVLDEADRMLDMGFIIDVNRIVDKIPKDRQTMLFSATVPKEITKLANSLLKDPVRIEITPPETMLEMIKQSLYHVAKKDKTNLLLDLLVDPKVVSVLIFTRTKHGANKLVKELIAYGVKADAIHGNKSQNKRQQALQDFKKGKIRVLVATDIAARGIDIDELSHVINYDLPESPETYIHRMGRTGRAGLSGEAFTFCSAEEGHLLKAIEKHNKMSIPLIQHHQYTTNFTGLILTKPSKTKPQTRKSTQPGKKKGLSKPRMLDEDPNAKANEKRNSQKKNAFAQSFSDSPSKRSRYNKYGQQKRDKNQSDNDRTGETKTFSGNKRKSKYK</sequence>
<dbReference type="GO" id="GO:0003724">
    <property type="term" value="F:RNA helicase activity"/>
    <property type="evidence" value="ECO:0007669"/>
    <property type="project" value="UniProtKB-EC"/>
</dbReference>
<dbReference type="GO" id="GO:0005829">
    <property type="term" value="C:cytosol"/>
    <property type="evidence" value="ECO:0007669"/>
    <property type="project" value="TreeGrafter"/>
</dbReference>
<gene>
    <name evidence="15" type="ORF">QJ521_04310</name>
</gene>
<evidence type="ECO:0000256" key="8">
    <source>
        <dbReference type="ARBA" id="ARBA00047984"/>
    </source>
</evidence>
<dbReference type="InterPro" id="IPR000629">
    <property type="entry name" value="RNA-helicase_DEAD-box_CS"/>
</dbReference>
<keyword evidence="4 10" id="KW-0378">Hydrolase</keyword>
<dbReference type="InterPro" id="IPR014014">
    <property type="entry name" value="RNA_helicase_DEAD_Q_motif"/>
</dbReference>
<dbReference type="InterPro" id="IPR014001">
    <property type="entry name" value="Helicase_ATP-bd"/>
</dbReference>
<evidence type="ECO:0000256" key="6">
    <source>
        <dbReference type="ARBA" id="ARBA00022840"/>
    </source>
</evidence>
<dbReference type="Pfam" id="PF00271">
    <property type="entry name" value="Helicase_C"/>
    <property type="match status" value="1"/>
</dbReference>
<dbReference type="PROSITE" id="PS51195">
    <property type="entry name" value="Q_MOTIF"/>
    <property type="match status" value="1"/>
</dbReference>
<evidence type="ECO:0000259" key="14">
    <source>
        <dbReference type="PROSITE" id="PS51195"/>
    </source>
</evidence>
<feature type="short sequence motif" description="Q motif" evidence="9">
    <location>
        <begin position="1"/>
        <end position="29"/>
    </location>
</feature>
<dbReference type="FunFam" id="3.40.50.300:FF:000108">
    <property type="entry name" value="ATP-dependent RNA helicase RhlE"/>
    <property type="match status" value="1"/>
</dbReference>
<evidence type="ECO:0000256" key="7">
    <source>
        <dbReference type="ARBA" id="ARBA00038437"/>
    </source>
</evidence>
<keyword evidence="5 10" id="KW-0347">Helicase</keyword>
<feature type="domain" description="DEAD-box RNA helicase Q" evidence="14">
    <location>
        <begin position="1"/>
        <end position="29"/>
    </location>
</feature>
<keyword evidence="2" id="KW-0963">Cytoplasm</keyword>
<feature type="compositionally biased region" description="Basic and acidic residues" evidence="11">
    <location>
        <begin position="453"/>
        <end position="467"/>
    </location>
</feature>
<dbReference type="PANTHER" id="PTHR47959:SF13">
    <property type="entry name" value="ATP-DEPENDENT RNA HELICASE RHLE"/>
    <property type="match status" value="1"/>
</dbReference>
<dbReference type="Proteomes" id="UP001431532">
    <property type="component" value="Unassembled WGS sequence"/>
</dbReference>
<keyword evidence="3 10" id="KW-0547">Nucleotide-binding</keyword>
<dbReference type="RefSeq" id="WP_282839203.1">
    <property type="nucleotide sequence ID" value="NZ_JASCXW010000010.1"/>
</dbReference>
<dbReference type="PROSITE" id="PS00039">
    <property type="entry name" value="DEAD_ATP_HELICASE"/>
    <property type="match status" value="1"/>
</dbReference>
<evidence type="ECO:0000256" key="10">
    <source>
        <dbReference type="RuleBase" id="RU000492"/>
    </source>
</evidence>
<feature type="domain" description="Helicase C-terminal" evidence="13">
    <location>
        <begin position="235"/>
        <end position="384"/>
    </location>
</feature>
<dbReference type="InterPro" id="IPR001650">
    <property type="entry name" value="Helicase_C-like"/>
</dbReference>
<comment type="similarity">
    <text evidence="7 10">Belongs to the DEAD box helicase family.</text>
</comment>
<dbReference type="SMART" id="SM00490">
    <property type="entry name" value="HELICc"/>
    <property type="match status" value="1"/>
</dbReference>
<accession>A0AAW6U9G2</accession>
<dbReference type="GO" id="GO:0005524">
    <property type="term" value="F:ATP binding"/>
    <property type="evidence" value="ECO:0007669"/>
    <property type="project" value="UniProtKB-KW"/>
</dbReference>
<evidence type="ECO:0000259" key="13">
    <source>
        <dbReference type="PROSITE" id="PS51194"/>
    </source>
</evidence>
<feature type="compositionally biased region" description="Polar residues" evidence="11">
    <location>
        <begin position="429"/>
        <end position="440"/>
    </location>
</feature>
<dbReference type="Gene3D" id="3.40.50.300">
    <property type="entry name" value="P-loop containing nucleotide triphosphate hydrolases"/>
    <property type="match status" value="2"/>
</dbReference>
<evidence type="ECO:0000313" key="16">
    <source>
        <dbReference type="Proteomes" id="UP001431532"/>
    </source>
</evidence>
<evidence type="ECO:0000313" key="15">
    <source>
        <dbReference type="EMBL" id="MDI6452778.1"/>
    </source>
</evidence>
<evidence type="ECO:0000256" key="11">
    <source>
        <dbReference type="SAM" id="MobiDB-lite"/>
    </source>
</evidence>
<reference evidence="15" key="1">
    <citation type="submission" date="2023-05" db="EMBL/GenBank/DDBJ databases">
        <title>Mariniplasma microaerophilum sp. nov., a novel anaerobic mollicute isolated from terrestrial mud volcano, Taman Peninsula, Russia.</title>
        <authorList>
            <person name="Khomyakova M.A."/>
            <person name="Merkel A.Y."/>
            <person name="Slobodkin A.I."/>
        </authorList>
    </citation>
    <scope>NUCLEOTIDE SEQUENCE</scope>
    <source>
        <strain evidence="15">M4Ah</strain>
    </source>
</reference>
<evidence type="ECO:0000256" key="2">
    <source>
        <dbReference type="ARBA" id="ARBA00022490"/>
    </source>
</evidence>
<proteinExistence type="inferred from homology"/>
<comment type="caution">
    <text evidence="15">The sequence shown here is derived from an EMBL/GenBank/DDBJ whole genome shotgun (WGS) entry which is preliminary data.</text>
</comment>
<evidence type="ECO:0000256" key="3">
    <source>
        <dbReference type="ARBA" id="ARBA00022741"/>
    </source>
</evidence>
<evidence type="ECO:0000256" key="4">
    <source>
        <dbReference type="ARBA" id="ARBA00022801"/>
    </source>
</evidence>
<protein>
    <recommendedName>
        <fullName evidence="1">RNA helicase</fullName>
        <ecNumber evidence="1">3.6.4.13</ecNumber>
    </recommendedName>
</protein>
<dbReference type="GO" id="GO:0016787">
    <property type="term" value="F:hydrolase activity"/>
    <property type="evidence" value="ECO:0007669"/>
    <property type="project" value="UniProtKB-KW"/>
</dbReference>
<dbReference type="EC" id="3.6.4.13" evidence="1"/>
<feature type="compositionally biased region" description="Basic and acidic residues" evidence="11">
    <location>
        <begin position="411"/>
        <end position="426"/>
    </location>
</feature>
<dbReference type="CDD" id="cd18787">
    <property type="entry name" value="SF2_C_DEAD"/>
    <property type="match status" value="1"/>
</dbReference>
<evidence type="ECO:0000256" key="1">
    <source>
        <dbReference type="ARBA" id="ARBA00012552"/>
    </source>
</evidence>
<dbReference type="PROSITE" id="PS51192">
    <property type="entry name" value="HELICASE_ATP_BIND_1"/>
    <property type="match status" value="1"/>
</dbReference>
<dbReference type="AlphaFoldDB" id="A0AAW6U9G2"/>
<comment type="catalytic activity">
    <reaction evidence="8">
        <text>ATP + H2O = ADP + phosphate + H(+)</text>
        <dbReference type="Rhea" id="RHEA:13065"/>
        <dbReference type="ChEBI" id="CHEBI:15377"/>
        <dbReference type="ChEBI" id="CHEBI:15378"/>
        <dbReference type="ChEBI" id="CHEBI:30616"/>
        <dbReference type="ChEBI" id="CHEBI:43474"/>
        <dbReference type="ChEBI" id="CHEBI:456216"/>
        <dbReference type="EC" id="3.6.4.13"/>
    </reaction>
</comment>
<dbReference type="InterPro" id="IPR050079">
    <property type="entry name" value="DEAD_box_RNA_helicase"/>
</dbReference>
<name>A0AAW6U9G2_9MOLU</name>
<feature type="domain" description="Helicase ATP-binding" evidence="12">
    <location>
        <begin position="32"/>
        <end position="208"/>
    </location>
</feature>
<dbReference type="EMBL" id="JASCXW010000010">
    <property type="protein sequence ID" value="MDI6452778.1"/>
    <property type="molecule type" value="Genomic_DNA"/>
</dbReference>
<dbReference type="SMART" id="SM00487">
    <property type="entry name" value="DEXDc"/>
    <property type="match status" value="1"/>
</dbReference>
<keyword evidence="6 10" id="KW-0067">ATP-binding</keyword>
<dbReference type="GO" id="GO:0003723">
    <property type="term" value="F:RNA binding"/>
    <property type="evidence" value="ECO:0007669"/>
    <property type="project" value="UniProtKB-ARBA"/>
</dbReference>
<dbReference type="CDD" id="cd00268">
    <property type="entry name" value="DEADc"/>
    <property type="match status" value="1"/>
</dbReference>
<dbReference type="InterPro" id="IPR011545">
    <property type="entry name" value="DEAD/DEAH_box_helicase_dom"/>
</dbReference>
<feature type="region of interest" description="Disordered" evidence="11">
    <location>
        <begin position="383"/>
        <end position="481"/>
    </location>
</feature>
<evidence type="ECO:0000259" key="12">
    <source>
        <dbReference type="PROSITE" id="PS51192"/>
    </source>
</evidence>
<dbReference type="PANTHER" id="PTHR47959">
    <property type="entry name" value="ATP-DEPENDENT RNA HELICASE RHLE-RELATED"/>
    <property type="match status" value="1"/>
</dbReference>
<dbReference type="InterPro" id="IPR027417">
    <property type="entry name" value="P-loop_NTPase"/>
</dbReference>
<evidence type="ECO:0000256" key="9">
    <source>
        <dbReference type="PROSITE-ProRule" id="PRU00552"/>
    </source>
</evidence>
<dbReference type="InterPro" id="IPR044742">
    <property type="entry name" value="DEAD/DEAH_RhlB"/>
</dbReference>
<evidence type="ECO:0000256" key="5">
    <source>
        <dbReference type="ARBA" id="ARBA00022806"/>
    </source>
</evidence>
<keyword evidence="16" id="KW-1185">Reference proteome</keyword>